<gene>
    <name evidence="1" type="ORF">ACN38_g12064</name>
</gene>
<accession>A0A0M9WAD3</accession>
<name>A0A0M9WAD3_9EURO</name>
<organism evidence="1 2">
    <name type="scientific">Penicillium nordicum</name>
    <dbReference type="NCBI Taxonomy" id="229535"/>
    <lineage>
        <taxon>Eukaryota</taxon>
        <taxon>Fungi</taxon>
        <taxon>Dikarya</taxon>
        <taxon>Ascomycota</taxon>
        <taxon>Pezizomycotina</taxon>
        <taxon>Eurotiomycetes</taxon>
        <taxon>Eurotiomycetidae</taxon>
        <taxon>Eurotiales</taxon>
        <taxon>Aspergillaceae</taxon>
        <taxon>Penicillium</taxon>
    </lineage>
</organism>
<dbReference type="EMBL" id="LHQQ01000349">
    <property type="protein sequence ID" value="KOS37152.1"/>
    <property type="molecule type" value="Genomic_DNA"/>
</dbReference>
<dbReference type="Proteomes" id="UP000037696">
    <property type="component" value="Unassembled WGS sequence"/>
</dbReference>
<protein>
    <submittedName>
        <fullName evidence="1">Uncharacterized protein</fullName>
    </submittedName>
</protein>
<proteinExistence type="predicted"/>
<comment type="caution">
    <text evidence="1">The sequence shown here is derived from an EMBL/GenBank/DDBJ whole genome shotgun (WGS) entry which is preliminary data.</text>
</comment>
<evidence type="ECO:0000313" key="1">
    <source>
        <dbReference type="EMBL" id="KOS37152.1"/>
    </source>
</evidence>
<reference evidence="1 2" key="1">
    <citation type="submission" date="2015-08" db="EMBL/GenBank/DDBJ databases">
        <title>Genome sequencing of Penicillium nordicum.</title>
        <authorList>
            <person name="Nguyen H.D."/>
            <person name="Seifert K.A."/>
        </authorList>
    </citation>
    <scope>NUCLEOTIDE SEQUENCE [LARGE SCALE GENOMIC DNA]</scope>
    <source>
        <strain evidence="1 2">DAOMC 185683</strain>
    </source>
</reference>
<dbReference type="AlphaFoldDB" id="A0A0M9WAD3"/>
<sequence length="18" mass="1934">NIKGLSLRQTTCMHGSST</sequence>
<keyword evidence="2" id="KW-1185">Reference proteome</keyword>
<feature type="non-terminal residue" evidence="1">
    <location>
        <position position="1"/>
    </location>
</feature>
<evidence type="ECO:0000313" key="2">
    <source>
        <dbReference type="Proteomes" id="UP000037696"/>
    </source>
</evidence>